<protein>
    <submittedName>
        <fullName evidence="1">Uncharacterized protein</fullName>
    </submittedName>
</protein>
<proteinExistence type="predicted"/>
<dbReference type="AlphaFoldDB" id="A0A0F9DSN1"/>
<evidence type="ECO:0000313" key="1">
    <source>
        <dbReference type="EMBL" id="KKL14913.1"/>
    </source>
</evidence>
<accession>A0A0F9DSN1</accession>
<sequence length="353" mass="39027">MLTYAEITTRVLQFLQDTGASTYDSTETGFAIENELKRLSRYASRKVDVVFKVESRTGTETAGTSDKLTDTGKSQFVAGDATNEKVIHNITDDTYAVVTGYTSTSVLSISADIMDDGEEYEMYNKRCRNKRQIYIGDMPPYLWIESVEYPVGTERNFFVISRDILKLDVEDFVVKDSDSTLSPLNKTDVLIKFALPQVLCQLTTLVGAVNAIEPVGETTIAVDGLGATETIEIGDEFHIAGFRFTYTVTTGVLLSSGGGNITVYPGMEAATADGDVLTFVKSTLQPNHEDLLERMVISRAVQSDMIRFAKSGAPLLNNFQEWINNNPLLEPRNIQMELEALVTSRTAKVLSRE</sequence>
<comment type="caution">
    <text evidence="1">The sequence shown here is derived from an EMBL/GenBank/DDBJ whole genome shotgun (WGS) entry which is preliminary data.</text>
</comment>
<name>A0A0F9DSN1_9ZZZZ</name>
<gene>
    <name evidence="1" type="ORF">LCGC14_2510910</name>
</gene>
<reference evidence="1" key="1">
    <citation type="journal article" date="2015" name="Nature">
        <title>Complex archaea that bridge the gap between prokaryotes and eukaryotes.</title>
        <authorList>
            <person name="Spang A."/>
            <person name="Saw J.H."/>
            <person name="Jorgensen S.L."/>
            <person name="Zaremba-Niedzwiedzka K."/>
            <person name="Martijn J."/>
            <person name="Lind A.E."/>
            <person name="van Eijk R."/>
            <person name="Schleper C."/>
            <person name="Guy L."/>
            <person name="Ettema T.J."/>
        </authorList>
    </citation>
    <scope>NUCLEOTIDE SEQUENCE</scope>
</reference>
<dbReference type="EMBL" id="LAZR01040269">
    <property type="protein sequence ID" value="KKL14913.1"/>
    <property type="molecule type" value="Genomic_DNA"/>
</dbReference>
<organism evidence="1">
    <name type="scientific">marine sediment metagenome</name>
    <dbReference type="NCBI Taxonomy" id="412755"/>
    <lineage>
        <taxon>unclassified sequences</taxon>
        <taxon>metagenomes</taxon>
        <taxon>ecological metagenomes</taxon>
    </lineage>
</organism>